<dbReference type="AlphaFoldDB" id="A0A2C9VGZ0"/>
<name>A0A2C9VGZ0_MANES</name>
<accession>A0A2C9VGZ0</accession>
<evidence type="ECO:0000313" key="1">
    <source>
        <dbReference type="EMBL" id="OAY44648.1"/>
    </source>
</evidence>
<organism evidence="1">
    <name type="scientific">Manihot esculenta</name>
    <name type="common">Cassava</name>
    <name type="synonym">Jatropha manihot</name>
    <dbReference type="NCBI Taxonomy" id="3983"/>
    <lineage>
        <taxon>Eukaryota</taxon>
        <taxon>Viridiplantae</taxon>
        <taxon>Streptophyta</taxon>
        <taxon>Embryophyta</taxon>
        <taxon>Tracheophyta</taxon>
        <taxon>Spermatophyta</taxon>
        <taxon>Magnoliopsida</taxon>
        <taxon>eudicotyledons</taxon>
        <taxon>Gunneridae</taxon>
        <taxon>Pentapetalae</taxon>
        <taxon>rosids</taxon>
        <taxon>fabids</taxon>
        <taxon>Malpighiales</taxon>
        <taxon>Euphorbiaceae</taxon>
        <taxon>Crotonoideae</taxon>
        <taxon>Manihoteae</taxon>
        <taxon>Manihot</taxon>
    </lineage>
</organism>
<protein>
    <submittedName>
        <fullName evidence="1">Uncharacterized protein</fullName>
    </submittedName>
</protein>
<proteinExistence type="predicted"/>
<sequence length="113" mass="13140">MNFTLLNCSYFILKSLMFTIRPLGRRWSEEKINFVFPISVLSLALPLSSPSPSLSHYVYCNLQAPCSLLKRKRREGKGWLLFFSLHFSILNQLYHHSPIKIATLLNNISPRTR</sequence>
<dbReference type="EMBL" id="CM004394">
    <property type="protein sequence ID" value="OAY44648.1"/>
    <property type="molecule type" value="Genomic_DNA"/>
</dbReference>
<gene>
    <name evidence="1" type="ORF">MANES_08G168500</name>
</gene>
<reference evidence="1" key="1">
    <citation type="submission" date="2016-02" db="EMBL/GenBank/DDBJ databases">
        <title>WGS assembly of Manihot esculenta.</title>
        <authorList>
            <person name="Bredeson J.V."/>
            <person name="Prochnik S.E."/>
            <person name="Lyons J.B."/>
            <person name="Schmutz J."/>
            <person name="Grimwood J."/>
            <person name="Vrebalov J."/>
            <person name="Bart R.S."/>
            <person name="Amuge T."/>
            <person name="Ferguson M.E."/>
            <person name="Green R."/>
            <person name="Putnam N."/>
            <person name="Stites J."/>
            <person name="Rounsley S."/>
            <person name="Rokhsar D.S."/>
        </authorList>
    </citation>
    <scope>NUCLEOTIDE SEQUENCE [LARGE SCALE GENOMIC DNA]</scope>
    <source>
        <tissue evidence="1">Leaf</tissue>
    </source>
</reference>